<dbReference type="GO" id="GO:0001181">
    <property type="term" value="F:RNA polymerase I general transcription initiation factor activity"/>
    <property type="evidence" value="ECO:0007669"/>
    <property type="project" value="InterPro"/>
</dbReference>
<evidence type="ECO:0000256" key="1">
    <source>
        <dbReference type="SAM" id="MobiDB-lite"/>
    </source>
</evidence>
<feature type="region of interest" description="Disordered" evidence="1">
    <location>
        <begin position="491"/>
        <end position="523"/>
    </location>
</feature>
<protein>
    <recommendedName>
        <fullName evidence="4">RNA polymerase I-specific transcription initiation factor RRN11</fullName>
    </recommendedName>
</protein>
<feature type="compositionally biased region" description="Basic and acidic residues" evidence="1">
    <location>
        <begin position="514"/>
        <end position="523"/>
    </location>
</feature>
<dbReference type="GO" id="GO:0001164">
    <property type="term" value="F:RNA polymerase I core promoter sequence-specific DNA binding"/>
    <property type="evidence" value="ECO:0007669"/>
    <property type="project" value="InterPro"/>
</dbReference>
<dbReference type="PANTHER" id="PTHR28244">
    <property type="entry name" value="RNA POLYMERASE I-SPECIFIC TRANSCRIPTION INITIATION FACTOR RRN11"/>
    <property type="match status" value="1"/>
</dbReference>
<gene>
    <name evidence="2" type="ORF">HYPBUDRAFT_12406</name>
</gene>
<dbReference type="PANTHER" id="PTHR28244:SF1">
    <property type="entry name" value="RNA POLYMERASE I-SPECIFIC TRANSCRIPTION INITIATION FACTOR RRN11"/>
    <property type="match status" value="1"/>
</dbReference>
<dbReference type="EMBL" id="KV454542">
    <property type="protein sequence ID" value="ODV66737.1"/>
    <property type="molecule type" value="Genomic_DNA"/>
</dbReference>
<dbReference type="InterPro" id="IPR007224">
    <property type="entry name" value="TIF_Rrn11"/>
</dbReference>
<sequence>MFEEVHRHIIYEKETEFNKLEARFIELNHLSHIIKSNKVTKNQKKIIKSEKNKQKLLKKIRKWLVQDSAAPQESFEIWHEHVKSSVDKLDVNGLQIEILEEIKKLENEHTEDDSADLPNNNTLDEEEYGHIANETERDEQRERDRQQREKEVSEGKAFEVKLKEMTNGNDSSSWTKVNHFIRSRGLEMLPVHNTESNEIPYRLFPAATVQHVNNLTTLLHINIMKKNWNLAYSIFCVIIRIPHVDIRSLWPLGIEIIIGKQSESLDGTKPTIFKDEKFFDWLLSFYAYTGIPYRPTSAQQRKSNSAINWRSGSKTYSPLFAITSLWNLMCNKNYFKFNERLEEFLLQPPYTSDGIFYFFKILYLLGQNSRLATKFMNHGKLFDVNDDEQEEIEDAKFNIDPLDTNSKSSISKLYLSNQKSITQLLETCDQLGLEYPKPSVISQMKRLLKKIGIEDGGDNGSESESDSDNQESAYMTANSFAINKSVNDEDEAHDLLEFSDDPGNEDNEDERDEITDRQIMPKDIELMDFDFDFE</sequence>
<dbReference type="GeneID" id="30993865"/>
<feature type="compositionally biased region" description="Basic and acidic residues" evidence="1">
    <location>
        <begin position="133"/>
        <end position="156"/>
    </location>
</feature>
<organism evidence="2 3">
    <name type="scientific">Hyphopichia burtonii NRRL Y-1933</name>
    <dbReference type="NCBI Taxonomy" id="984485"/>
    <lineage>
        <taxon>Eukaryota</taxon>
        <taxon>Fungi</taxon>
        <taxon>Dikarya</taxon>
        <taxon>Ascomycota</taxon>
        <taxon>Saccharomycotina</taxon>
        <taxon>Pichiomycetes</taxon>
        <taxon>Debaryomycetaceae</taxon>
        <taxon>Hyphopichia</taxon>
    </lineage>
</organism>
<evidence type="ECO:0000313" key="3">
    <source>
        <dbReference type="Proteomes" id="UP000095085"/>
    </source>
</evidence>
<dbReference type="STRING" id="984485.A0A1E4RHI7"/>
<evidence type="ECO:0008006" key="4">
    <source>
        <dbReference type="Google" id="ProtNLM"/>
    </source>
</evidence>
<name>A0A1E4RHI7_9ASCO</name>
<reference evidence="3" key="1">
    <citation type="submission" date="2016-05" db="EMBL/GenBank/DDBJ databases">
        <title>Comparative genomics of biotechnologically important yeasts.</title>
        <authorList>
            <consortium name="DOE Joint Genome Institute"/>
            <person name="Riley R."/>
            <person name="Haridas S."/>
            <person name="Wolfe K.H."/>
            <person name="Lopes M.R."/>
            <person name="Hittinger C.T."/>
            <person name="Goker M."/>
            <person name="Salamov A."/>
            <person name="Wisecaver J."/>
            <person name="Long T.M."/>
            <person name="Aerts A.L."/>
            <person name="Barry K."/>
            <person name="Choi C."/>
            <person name="Clum A."/>
            <person name="Coughlan A.Y."/>
            <person name="Deshpande S."/>
            <person name="Douglass A.P."/>
            <person name="Hanson S.J."/>
            <person name="Klenk H.-P."/>
            <person name="Labutti K."/>
            <person name="Lapidus A."/>
            <person name="Lindquist E."/>
            <person name="Lipzen A."/>
            <person name="Meier-Kolthoff J.P."/>
            <person name="Ohm R.A."/>
            <person name="Otillar R.P."/>
            <person name="Pangilinan J."/>
            <person name="Peng Y."/>
            <person name="Rokas A."/>
            <person name="Rosa C.A."/>
            <person name="Scheuner C."/>
            <person name="Sibirny A.A."/>
            <person name="Slot J.C."/>
            <person name="Stielow J.B."/>
            <person name="Sun H."/>
            <person name="Kurtzman C.P."/>
            <person name="Blackwell M."/>
            <person name="Grigoriev I.V."/>
            <person name="Jeffries T.W."/>
        </authorList>
    </citation>
    <scope>NUCLEOTIDE SEQUENCE [LARGE SCALE GENOMIC DNA]</scope>
    <source>
        <strain evidence="3">NRRL Y-1933</strain>
    </source>
</reference>
<evidence type="ECO:0000313" key="2">
    <source>
        <dbReference type="EMBL" id="ODV66737.1"/>
    </source>
</evidence>
<keyword evidence="3" id="KW-1185">Reference proteome</keyword>
<dbReference type="GO" id="GO:0070860">
    <property type="term" value="C:RNA polymerase I core factor complex"/>
    <property type="evidence" value="ECO:0007669"/>
    <property type="project" value="TreeGrafter"/>
</dbReference>
<accession>A0A1E4RHI7</accession>
<dbReference type="GO" id="GO:0017025">
    <property type="term" value="F:TBP-class protein binding"/>
    <property type="evidence" value="ECO:0007669"/>
    <property type="project" value="TreeGrafter"/>
</dbReference>
<dbReference type="OrthoDB" id="2159786at2759"/>
<dbReference type="Proteomes" id="UP000095085">
    <property type="component" value="Unassembled WGS sequence"/>
</dbReference>
<dbReference type="AlphaFoldDB" id="A0A1E4RHI7"/>
<feature type="region of interest" description="Disordered" evidence="1">
    <location>
        <begin position="107"/>
        <end position="156"/>
    </location>
</feature>
<dbReference type="GO" id="GO:0042790">
    <property type="term" value="P:nucleolar large rRNA transcription by RNA polymerase I"/>
    <property type="evidence" value="ECO:0007669"/>
    <property type="project" value="TreeGrafter"/>
</dbReference>
<feature type="compositionally biased region" description="Acidic residues" evidence="1">
    <location>
        <begin position="491"/>
        <end position="513"/>
    </location>
</feature>
<proteinExistence type="predicted"/>
<dbReference type="RefSeq" id="XP_020075804.1">
    <property type="nucleotide sequence ID" value="XM_020219315.1"/>
</dbReference>
<dbReference type="Pfam" id="PF04090">
    <property type="entry name" value="Rrn11"/>
    <property type="match status" value="1"/>
</dbReference>
<dbReference type="InterPro" id="IPR053029">
    <property type="entry name" value="RNA_pol_I-specific_init_factor"/>
</dbReference>